<evidence type="ECO:0000313" key="3">
    <source>
        <dbReference type="Proteomes" id="UP001595947"/>
    </source>
</evidence>
<reference evidence="3" key="1">
    <citation type="journal article" date="2019" name="Int. J. Syst. Evol. Microbiol.">
        <title>The Global Catalogue of Microorganisms (GCM) 10K type strain sequencing project: providing services to taxonomists for standard genome sequencing and annotation.</title>
        <authorList>
            <consortium name="The Broad Institute Genomics Platform"/>
            <consortium name="The Broad Institute Genome Sequencing Center for Infectious Disease"/>
            <person name="Wu L."/>
            <person name="Ma J."/>
        </authorList>
    </citation>
    <scope>NUCLEOTIDE SEQUENCE [LARGE SCALE GENOMIC DNA]</scope>
    <source>
        <strain evidence="3">CGMCC 4.7093</strain>
    </source>
</reference>
<keyword evidence="3" id="KW-1185">Reference proteome</keyword>
<gene>
    <name evidence="2" type="ORF">ACFPBZ_11065</name>
</gene>
<sequence>MSTVPQAGGAPVDGVPPLLARILDDAALVSPGPRREMTDAVGAYLDARGGEHGELVGALVVPVSRLQEFVADLVRRRPPEPLPIALSVDTGLGGVPKALSLTSARAALLATGTVEMPAPHDVDSVWLERVTEFVPDDVVAVVEPRRPDADGSDDWIDGVKRVVGHGCRPKLRCGGDRAGAFPGVTDVSRFLAVVAASGRSFTASIGLQSAVRHTDPATGFAHHGWLNLLVAVTRALRSVPETTTSEGDTERRGDGPYEVDPADLVDAVRDALDATDATALAGEVAAVDEATARRVRAHLSSFGSTAPADQGAEMARLGLV</sequence>
<name>A0ABV9YLB4_9PSEU</name>
<dbReference type="RefSeq" id="WP_378036096.1">
    <property type="nucleotide sequence ID" value="NZ_JBHSIV010000009.1"/>
</dbReference>
<protein>
    <submittedName>
        <fullName evidence="2">Uncharacterized protein</fullName>
    </submittedName>
</protein>
<proteinExistence type="predicted"/>
<accession>A0ABV9YLB4</accession>
<dbReference type="Proteomes" id="UP001595947">
    <property type="component" value="Unassembled WGS sequence"/>
</dbReference>
<comment type="caution">
    <text evidence="2">The sequence shown here is derived from an EMBL/GenBank/DDBJ whole genome shotgun (WGS) entry which is preliminary data.</text>
</comment>
<evidence type="ECO:0000313" key="2">
    <source>
        <dbReference type="EMBL" id="MFC5062747.1"/>
    </source>
</evidence>
<dbReference type="EMBL" id="JBHSIV010000009">
    <property type="protein sequence ID" value="MFC5062747.1"/>
    <property type="molecule type" value="Genomic_DNA"/>
</dbReference>
<organism evidence="2 3">
    <name type="scientific">Actinomycetospora atypica</name>
    <dbReference type="NCBI Taxonomy" id="1290095"/>
    <lineage>
        <taxon>Bacteria</taxon>
        <taxon>Bacillati</taxon>
        <taxon>Actinomycetota</taxon>
        <taxon>Actinomycetes</taxon>
        <taxon>Pseudonocardiales</taxon>
        <taxon>Pseudonocardiaceae</taxon>
        <taxon>Actinomycetospora</taxon>
    </lineage>
</organism>
<feature type="region of interest" description="Disordered" evidence="1">
    <location>
        <begin position="239"/>
        <end position="259"/>
    </location>
</feature>
<evidence type="ECO:0000256" key="1">
    <source>
        <dbReference type="SAM" id="MobiDB-lite"/>
    </source>
</evidence>